<dbReference type="CDD" id="cd00590">
    <property type="entry name" value="RRM_SF"/>
    <property type="match status" value="1"/>
</dbReference>
<organism evidence="4">
    <name type="scientific">Noctiluca scintillans</name>
    <name type="common">Sea sparkle</name>
    <name type="synonym">Red tide dinoflagellate</name>
    <dbReference type="NCBI Taxonomy" id="2966"/>
    <lineage>
        <taxon>Eukaryota</taxon>
        <taxon>Sar</taxon>
        <taxon>Alveolata</taxon>
        <taxon>Dinophyceae</taxon>
        <taxon>Noctilucales</taxon>
        <taxon>Noctilucaceae</taxon>
        <taxon>Noctiluca</taxon>
    </lineage>
</organism>
<dbReference type="SMART" id="SM00360">
    <property type="entry name" value="RRM"/>
    <property type="match status" value="1"/>
</dbReference>
<dbReference type="Pfam" id="PF00076">
    <property type="entry name" value="RRM_1"/>
    <property type="match status" value="1"/>
</dbReference>
<dbReference type="Gene3D" id="3.30.70.330">
    <property type="match status" value="1"/>
</dbReference>
<gene>
    <name evidence="4" type="ORF">NSCI0253_LOCUS25888</name>
</gene>
<keyword evidence="1" id="KW-0694">RNA-binding</keyword>
<dbReference type="GO" id="GO:0003723">
    <property type="term" value="F:RNA binding"/>
    <property type="evidence" value="ECO:0007669"/>
    <property type="project" value="UniProtKB-UniRule"/>
</dbReference>
<evidence type="ECO:0000256" key="2">
    <source>
        <dbReference type="SAM" id="MobiDB-lite"/>
    </source>
</evidence>
<dbReference type="AlphaFoldDB" id="A0A7S1AEI2"/>
<feature type="compositionally biased region" description="Basic and acidic residues" evidence="2">
    <location>
        <begin position="129"/>
        <end position="146"/>
    </location>
</feature>
<sequence>MAFPYATLCVQGVKDGVSRAAIEAQFENYGTVVRCDITPNKQMIGVPDTRIAIVEFKHRDDARKAMRALNGRYVQGKCVMVRFARSAAGVRPPAPRTRQGAPELIPQTACHAKMLAAKFHSADGDDADTATHRRDGSPERARSEGRRRLRRGASPTKKARVSGKEDARCEDRTESEFVRSADSNGDCRRQECRERCDFENPRERTERSRQGREKIDGERRHLKRGEGRSERGESPARDNLERQVRRRDAEARNGQRKETRRQDDRASASEESQRSGTRMSSSSLECHNPSAHRSVQRRTRYGRSPSREARSRTCARGRSRSSRSRHDRRRSRSGR</sequence>
<feature type="region of interest" description="Disordered" evidence="2">
    <location>
        <begin position="199"/>
        <end position="335"/>
    </location>
</feature>
<feature type="compositionally biased region" description="Low complexity" evidence="2">
    <location>
        <begin position="274"/>
        <end position="283"/>
    </location>
</feature>
<dbReference type="EMBL" id="HBFQ01036704">
    <property type="protein sequence ID" value="CAD8851538.1"/>
    <property type="molecule type" value="Transcribed_RNA"/>
</dbReference>
<protein>
    <recommendedName>
        <fullName evidence="3">RRM domain-containing protein</fullName>
    </recommendedName>
</protein>
<feature type="compositionally biased region" description="Basic residues" evidence="2">
    <location>
        <begin position="313"/>
        <end position="335"/>
    </location>
</feature>
<feature type="domain" description="RRM" evidence="3">
    <location>
        <begin position="6"/>
        <end position="86"/>
    </location>
</feature>
<dbReference type="SUPFAM" id="SSF54928">
    <property type="entry name" value="RNA-binding domain, RBD"/>
    <property type="match status" value="1"/>
</dbReference>
<dbReference type="PROSITE" id="PS50102">
    <property type="entry name" value="RRM"/>
    <property type="match status" value="1"/>
</dbReference>
<proteinExistence type="predicted"/>
<feature type="compositionally biased region" description="Basic residues" evidence="2">
    <location>
        <begin position="147"/>
        <end position="161"/>
    </location>
</feature>
<dbReference type="InterPro" id="IPR000504">
    <property type="entry name" value="RRM_dom"/>
</dbReference>
<reference evidence="4" key="1">
    <citation type="submission" date="2021-01" db="EMBL/GenBank/DDBJ databases">
        <authorList>
            <person name="Corre E."/>
            <person name="Pelletier E."/>
            <person name="Niang G."/>
            <person name="Scheremetjew M."/>
            <person name="Finn R."/>
            <person name="Kale V."/>
            <person name="Holt S."/>
            <person name="Cochrane G."/>
            <person name="Meng A."/>
            <person name="Brown T."/>
            <person name="Cohen L."/>
        </authorList>
    </citation>
    <scope>NUCLEOTIDE SEQUENCE</scope>
</reference>
<evidence type="ECO:0000259" key="3">
    <source>
        <dbReference type="PROSITE" id="PS50102"/>
    </source>
</evidence>
<feature type="compositionally biased region" description="Basic and acidic residues" evidence="2">
    <location>
        <begin position="199"/>
        <end position="273"/>
    </location>
</feature>
<feature type="region of interest" description="Disordered" evidence="2">
    <location>
        <begin position="121"/>
        <end position="184"/>
    </location>
</feature>
<feature type="compositionally biased region" description="Basic and acidic residues" evidence="2">
    <location>
        <begin position="162"/>
        <end position="184"/>
    </location>
</feature>
<evidence type="ECO:0000256" key="1">
    <source>
        <dbReference type="PROSITE-ProRule" id="PRU00176"/>
    </source>
</evidence>
<dbReference type="InterPro" id="IPR012677">
    <property type="entry name" value="Nucleotide-bd_a/b_plait_sf"/>
</dbReference>
<dbReference type="InterPro" id="IPR035979">
    <property type="entry name" value="RBD_domain_sf"/>
</dbReference>
<accession>A0A7S1AEI2</accession>
<name>A0A7S1AEI2_NOCSC</name>
<evidence type="ECO:0000313" key="4">
    <source>
        <dbReference type="EMBL" id="CAD8851538.1"/>
    </source>
</evidence>